<name>A0A2W4W3H9_9CYAN</name>
<reference evidence="9 10" key="1">
    <citation type="submission" date="2018-04" db="EMBL/GenBank/DDBJ databases">
        <authorList>
            <person name="Go L.Y."/>
            <person name="Mitchell J.A."/>
        </authorList>
    </citation>
    <scope>NUCLEOTIDE SEQUENCE [LARGE SCALE GENOMIC DNA]</scope>
    <source>
        <strain evidence="9">ULC066bin1</strain>
    </source>
</reference>
<feature type="modified residue" description="4-aspartylphosphate" evidence="7">
    <location>
        <position position="52"/>
    </location>
</feature>
<dbReference type="GO" id="GO:0003677">
    <property type="term" value="F:DNA binding"/>
    <property type="evidence" value="ECO:0007669"/>
    <property type="project" value="UniProtKB-KW"/>
</dbReference>
<sequence length="384" mass="43711">MPQILIIDDDPTIRMTLQKFLRSQGYDVALAKDGEEGLAKARELRPSLIICDWMMPIIDGLEVCRRIKSDVGLANIYLILLTARDQEGDLVRGLEMGADDFLSKPPRINELRARVRAGLRLYQATQELQRQKQVIEQELFQASQYVRSLLPEPIEGDISIQSSFLPSTQLGGDSFDYFWLDSDHFALYLLDVSGHGVGSALLSVSVLNLMRTRSLRHSRTSQDTTNFYSPSEVLRDLNNTFQMSVHNEMYFTIWYGVYDKKTHKLIYASGGHPPSVLISNEEIPKIKLLKTAGLPIGMMTDISYQEQVCEIDTDSRLYLFSDGVYEISQDDESIWGFNALIDTFIRTPNDRSSRIDHILSCVKEAANNRPFEDDLSLLEVEFHI</sequence>
<protein>
    <submittedName>
        <fullName evidence="9">Regulator</fullName>
    </submittedName>
</protein>
<dbReference type="InterPro" id="IPR036457">
    <property type="entry name" value="PPM-type-like_dom_sf"/>
</dbReference>
<evidence type="ECO:0000256" key="4">
    <source>
        <dbReference type="ARBA" id="ARBA00023015"/>
    </source>
</evidence>
<dbReference type="FunFam" id="3.40.50.2300:FF:000001">
    <property type="entry name" value="DNA-binding response regulator PhoB"/>
    <property type="match status" value="1"/>
</dbReference>
<evidence type="ECO:0000256" key="1">
    <source>
        <dbReference type="ARBA" id="ARBA00022553"/>
    </source>
</evidence>
<accession>A0A2W4W3H9</accession>
<dbReference type="AlphaFoldDB" id="A0A2W4W3H9"/>
<evidence type="ECO:0000256" key="3">
    <source>
        <dbReference type="ARBA" id="ARBA00023012"/>
    </source>
</evidence>
<evidence type="ECO:0000259" key="8">
    <source>
        <dbReference type="PROSITE" id="PS50110"/>
    </source>
</evidence>
<evidence type="ECO:0000256" key="6">
    <source>
        <dbReference type="ARBA" id="ARBA00023163"/>
    </source>
</evidence>
<dbReference type="Pfam" id="PF00072">
    <property type="entry name" value="Response_reg"/>
    <property type="match status" value="1"/>
</dbReference>
<dbReference type="InterPro" id="IPR001932">
    <property type="entry name" value="PPM-type_phosphatase-like_dom"/>
</dbReference>
<keyword evidence="5" id="KW-0238">DNA-binding</keyword>
<evidence type="ECO:0000313" key="9">
    <source>
        <dbReference type="EMBL" id="PZO39196.1"/>
    </source>
</evidence>
<comment type="caution">
    <text evidence="9">The sequence shown here is derived from an EMBL/GenBank/DDBJ whole genome shotgun (WGS) entry which is preliminary data.</text>
</comment>
<dbReference type="SUPFAM" id="SSF52172">
    <property type="entry name" value="CheY-like"/>
    <property type="match status" value="1"/>
</dbReference>
<dbReference type="PANTHER" id="PTHR43156">
    <property type="entry name" value="STAGE II SPORULATION PROTEIN E-RELATED"/>
    <property type="match status" value="1"/>
</dbReference>
<dbReference type="PROSITE" id="PS50110">
    <property type="entry name" value="RESPONSE_REGULATORY"/>
    <property type="match status" value="1"/>
</dbReference>
<evidence type="ECO:0000313" key="10">
    <source>
        <dbReference type="Proteomes" id="UP000249467"/>
    </source>
</evidence>
<dbReference type="InterPro" id="IPR052016">
    <property type="entry name" value="Bact_Sigma-Reg"/>
</dbReference>
<feature type="domain" description="Response regulatory" evidence="8">
    <location>
        <begin position="3"/>
        <end position="119"/>
    </location>
</feature>
<reference evidence="9 10" key="2">
    <citation type="submission" date="2018-06" db="EMBL/GenBank/DDBJ databases">
        <title>Metagenomic assembly of (sub)arctic Cyanobacteria and their associated microbiome from non-axenic cultures.</title>
        <authorList>
            <person name="Baurain D."/>
        </authorList>
    </citation>
    <scope>NUCLEOTIDE SEQUENCE [LARGE SCALE GENOMIC DNA]</scope>
    <source>
        <strain evidence="9">ULC066bin1</strain>
    </source>
</reference>
<keyword evidence="2" id="KW-0378">Hydrolase</keyword>
<dbReference type="Pfam" id="PF07228">
    <property type="entry name" value="SpoIIE"/>
    <property type="match status" value="1"/>
</dbReference>
<dbReference type="GO" id="GO:0000160">
    <property type="term" value="P:phosphorelay signal transduction system"/>
    <property type="evidence" value="ECO:0007669"/>
    <property type="project" value="UniProtKB-KW"/>
</dbReference>
<dbReference type="SMART" id="SM00331">
    <property type="entry name" value="PP2C_SIG"/>
    <property type="match status" value="1"/>
</dbReference>
<dbReference type="EMBL" id="QBML01000019">
    <property type="protein sequence ID" value="PZO39196.1"/>
    <property type="molecule type" value="Genomic_DNA"/>
</dbReference>
<dbReference type="SUPFAM" id="SSF81606">
    <property type="entry name" value="PP2C-like"/>
    <property type="match status" value="1"/>
</dbReference>
<keyword evidence="6" id="KW-0804">Transcription</keyword>
<organism evidence="9 10">
    <name type="scientific">Pseudanabaena frigida</name>
    <dbReference type="NCBI Taxonomy" id="945775"/>
    <lineage>
        <taxon>Bacteria</taxon>
        <taxon>Bacillati</taxon>
        <taxon>Cyanobacteriota</taxon>
        <taxon>Cyanophyceae</taxon>
        <taxon>Pseudanabaenales</taxon>
        <taxon>Pseudanabaenaceae</taxon>
        <taxon>Pseudanabaena</taxon>
    </lineage>
</organism>
<evidence type="ECO:0000256" key="7">
    <source>
        <dbReference type="PROSITE-ProRule" id="PRU00169"/>
    </source>
</evidence>
<dbReference type="InterPro" id="IPR011006">
    <property type="entry name" value="CheY-like_superfamily"/>
</dbReference>
<dbReference type="InterPro" id="IPR001789">
    <property type="entry name" value="Sig_transdc_resp-reg_receiver"/>
</dbReference>
<dbReference type="PANTHER" id="PTHR43156:SF2">
    <property type="entry name" value="STAGE II SPORULATION PROTEIN E"/>
    <property type="match status" value="1"/>
</dbReference>
<dbReference type="Gene3D" id="3.40.50.2300">
    <property type="match status" value="1"/>
</dbReference>
<dbReference type="GO" id="GO:0016791">
    <property type="term" value="F:phosphatase activity"/>
    <property type="evidence" value="ECO:0007669"/>
    <property type="project" value="TreeGrafter"/>
</dbReference>
<keyword evidence="1 7" id="KW-0597">Phosphoprotein</keyword>
<dbReference type="Gene3D" id="3.60.40.10">
    <property type="entry name" value="PPM-type phosphatase domain"/>
    <property type="match status" value="1"/>
</dbReference>
<evidence type="ECO:0000256" key="2">
    <source>
        <dbReference type="ARBA" id="ARBA00022801"/>
    </source>
</evidence>
<gene>
    <name evidence="9" type="ORF">DCF19_14580</name>
</gene>
<evidence type="ECO:0000256" key="5">
    <source>
        <dbReference type="ARBA" id="ARBA00023125"/>
    </source>
</evidence>
<dbReference type="SMART" id="SM00448">
    <property type="entry name" value="REC"/>
    <property type="match status" value="1"/>
</dbReference>
<proteinExistence type="predicted"/>
<dbReference type="CDD" id="cd17574">
    <property type="entry name" value="REC_OmpR"/>
    <property type="match status" value="1"/>
</dbReference>
<keyword evidence="4" id="KW-0805">Transcription regulation</keyword>
<keyword evidence="3" id="KW-0902">Two-component regulatory system</keyword>
<dbReference type="Proteomes" id="UP000249467">
    <property type="component" value="Unassembled WGS sequence"/>
</dbReference>